<dbReference type="InterPro" id="IPR025334">
    <property type="entry name" value="DUF4240"/>
</dbReference>
<gene>
    <name evidence="2" type="ORF">DZF98_00350</name>
</gene>
<organism evidence="2 3">
    <name type="scientific">Clavibacter californiensis</name>
    <dbReference type="NCBI Taxonomy" id="1401995"/>
    <lineage>
        <taxon>Bacteria</taxon>
        <taxon>Bacillati</taxon>
        <taxon>Actinomycetota</taxon>
        <taxon>Actinomycetes</taxon>
        <taxon>Micrococcales</taxon>
        <taxon>Microbacteriaceae</taxon>
        <taxon>Clavibacter</taxon>
    </lineage>
</organism>
<dbReference type="EMBL" id="QWEE01000001">
    <property type="protein sequence ID" value="RII94904.1"/>
    <property type="molecule type" value="Genomic_DNA"/>
</dbReference>
<feature type="domain" description="DUF4240" evidence="1">
    <location>
        <begin position="118"/>
        <end position="210"/>
    </location>
</feature>
<dbReference type="Proteomes" id="UP000265355">
    <property type="component" value="Unassembled WGS sequence"/>
</dbReference>
<name>A0ABX9N9Q5_9MICO</name>
<comment type="caution">
    <text evidence="2">The sequence shown here is derived from an EMBL/GenBank/DDBJ whole genome shotgun (WGS) entry which is preliminary data.</text>
</comment>
<sequence length="340" mass="37020">MESAPLGSATVAGRGVNVSACTEFSLVPVFVEGRVIRCVIEYANSDSRAVRENGVTASAPEPVPFEVGMGSGVCAAMDNAVDATRLSALEEVVPQLLLEDQDPDYPMDIVDGRHQSPMRDAEFWRLLEGAPKTASQKRIGGLERSLAKMADEEILSFAQTLAYKMYQIDYPEFDSYSAGGNDSSWIRGASILAGKDVFESVLRSPSEFDETLLRDLSCFVPLLPELAWKRKHKQPAQLVTTFHDGVGANVFLRDAGAIRGGDRAVDKGVFVHALVSTRSEVRERIVYLSVVPESRSVSDGSGVLERSLARDGEHCVSMPRHGRVVDDESGRRVVEFVVGL</sequence>
<proteinExistence type="predicted"/>
<keyword evidence="3" id="KW-1185">Reference proteome</keyword>
<accession>A0ABX9N9Q5</accession>
<evidence type="ECO:0000313" key="3">
    <source>
        <dbReference type="Proteomes" id="UP000265355"/>
    </source>
</evidence>
<evidence type="ECO:0000313" key="2">
    <source>
        <dbReference type="EMBL" id="RII94904.1"/>
    </source>
</evidence>
<dbReference type="Pfam" id="PF14024">
    <property type="entry name" value="DUF4240"/>
    <property type="match status" value="1"/>
</dbReference>
<protein>
    <submittedName>
        <fullName evidence="2">DUF4240 domain-containing protein</fullName>
    </submittedName>
</protein>
<evidence type="ECO:0000259" key="1">
    <source>
        <dbReference type="Pfam" id="PF14024"/>
    </source>
</evidence>
<reference evidence="2 3" key="1">
    <citation type="submission" date="2018-08" db="EMBL/GenBank/DDBJ databases">
        <title>Genome Sequence of Clavibacter michiganensis Subspecies type strains, and the Atypical Peach-Colored Strains Isolated from Tomato.</title>
        <authorList>
            <person name="Osdaghi E."/>
            <person name="Portier P."/>
            <person name="Briand M."/>
            <person name="Jacques M.-A."/>
        </authorList>
    </citation>
    <scope>NUCLEOTIDE SEQUENCE [LARGE SCALE GENOMIC DNA]</scope>
    <source>
        <strain evidence="2 3">CFBP 8216</strain>
    </source>
</reference>